<dbReference type="SMART" id="SM00248">
    <property type="entry name" value="ANK"/>
    <property type="match status" value="3"/>
</dbReference>
<keyword evidence="3" id="KW-1185">Reference proteome</keyword>
<evidence type="ECO:0000313" key="2">
    <source>
        <dbReference type="EMBL" id="TGJ81404.1"/>
    </source>
</evidence>
<keyword evidence="1" id="KW-0040">ANK repeat</keyword>
<dbReference type="SUPFAM" id="SSF48403">
    <property type="entry name" value="Ankyrin repeat"/>
    <property type="match status" value="1"/>
</dbReference>
<dbReference type="EMBL" id="SKBN01000170">
    <property type="protein sequence ID" value="TGJ81404.1"/>
    <property type="molecule type" value="Genomic_DNA"/>
</dbReference>
<dbReference type="STRING" id="37992.A0A4Z0YBS6"/>
<evidence type="ECO:0000313" key="3">
    <source>
        <dbReference type="Proteomes" id="UP000297716"/>
    </source>
</evidence>
<dbReference type="InterPro" id="IPR002110">
    <property type="entry name" value="Ankyrin_rpt"/>
</dbReference>
<organism evidence="2 3">
    <name type="scientific">Xylaria hypoxylon</name>
    <dbReference type="NCBI Taxonomy" id="37992"/>
    <lineage>
        <taxon>Eukaryota</taxon>
        <taxon>Fungi</taxon>
        <taxon>Dikarya</taxon>
        <taxon>Ascomycota</taxon>
        <taxon>Pezizomycotina</taxon>
        <taxon>Sordariomycetes</taxon>
        <taxon>Xylariomycetidae</taxon>
        <taxon>Xylariales</taxon>
        <taxon>Xylariaceae</taxon>
        <taxon>Xylaria</taxon>
    </lineage>
</organism>
<evidence type="ECO:0000256" key="1">
    <source>
        <dbReference type="PROSITE-ProRule" id="PRU00023"/>
    </source>
</evidence>
<dbReference type="AlphaFoldDB" id="A0A4Z0YBS6"/>
<dbReference type="Pfam" id="PF12796">
    <property type="entry name" value="Ank_2"/>
    <property type="match status" value="1"/>
</dbReference>
<dbReference type="InterPro" id="IPR039323">
    <property type="entry name" value="ANKRD_45/46/60"/>
</dbReference>
<dbReference type="InterPro" id="IPR036770">
    <property type="entry name" value="Ankyrin_rpt-contain_sf"/>
</dbReference>
<gene>
    <name evidence="2" type="ORF">E0Z10_g7361</name>
</gene>
<feature type="repeat" description="ANK" evidence="1">
    <location>
        <begin position="249"/>
        <end position="281"/>
    </location>
</feature>
<name>A0A4Z0YBS6_9PEZI</name>
<reference evidence="2 3" key="1">
    <citation type="submission" date="2019-03" db="EMBL/GenBank/DDBJ databases">
        <title>Draft genome sequence of Xylaria hypoxylon DSM 108379, a ubiquitous saprotrophic-parasitic fungi on hardwood.</title>
        <authorList>
            <person name="Buettner E."/>
            <person name="Leonhardt S."/>
            <person name="Gebauer A.M."/>
            <person name="Liers C."/>
            <person name="Hofrichter M."/>
            <person name="Kellner H."/>
        </authorList>
    </citation>
    <scope>NUCLEOTIDE SEQUENCE [LARGE SCALE GENOMIC DNA]</scope>
    <source>
        <strain evidence="2 3">DSM 108379</strain>
    </source>
</reference>
<accession>A0A4Z0YBS6</accession>
<dbReference type="PROSITE" id="PS50088">
    <property type="entry name" value="ANK_REPEAT"/>
    <property type="match status" value="1"/>
</dbReference>
<dbReference type="PANTHER" id="PTHR22677:SF4">
    <property type="entry name" value="USHER SYNDROME TYPE-1G PROTEIN-LIKE PROTEIN"/>
    <property type="match status" value="1"/>
</dbReference>
<sequence>MGPVAAAIKLCLLSDSGQPIFSQDTIDLLHAMQLSAYSFDHGLPTTLAALPSLHLQVVILAALCQEMPTLAVEVLSANPPPAPPEQSLFNLLDSDVCPVGPFGRGPFMKFPVDFWTAAVKAGWVAPSPSLADLAAGVGPHGGPLLRALLDTDLDVTLVLDDVPLYARLLYDVTEKQDDPSLLRDIIARVPRKKLDPSLLSTVVSQRENGGVEMLAILLDHGLNINYRNKQRVSLRVQYDAWNGDAWYQLSLTALHTAAKKGNKDAVNFLISRGAKVNEPEFYGATARDLALRAEHHEVVEILDQVAKPRDHKYNKIKNGK</sequence>
<dbReference type="PANTHER" id="PTHR22677">
    <property type="entry name" value="ANKYRIN REPEAT DOMAIN-CONTAINING PROTEIN 60"/>
    <property type="match status" value="1"/>
</dbReference>
<dbReference type="Gene3D" id="1.25.40.20">
    <property type="entry name" value="Ankyrin repeat-containing domain"/>
    <property type="match status" value="1"/>
</dbReference>
<dbReference type="OrthoDB" id="341259at2759"/>
<dbReference type="PROSITE" id="PS50297">
    <property type="entry name" value="ANK_REP_REGION"/>
    <property type="match status" value="1"/>
</dbReference>
<dbReference type="Proteomes" id="UP000297716">
    <property type="component" value="Unassembled WGS sequence"/>
</dbReference>
<proteinExistence type="predicted"/>
<comment type="caution">
    <text evidence="2">The sequence shown here is derived from an EMBL/GenBank/DDBJ whole genome shotgun (WGS) entry which is preliminary data.</text>
</comment>
<protein>
    <submittedName>
        <fullName evidence="2">Uncharacterized protein</fullName>
    </submittedName>
</protein>